<dbReference type="InterPro" id="IPR003441">
    <property type="entry name" value="NAC-dom"/>
</dbReference>
<protein>
    <submittedName>
        <fullName evidence="6">NAC domain-containing protein 30</fullName>
    </submittedName>
</protein>
<name>A0AAE1YW32_9LAMI</name>
<evidence type="ECO:0000256" key="3">
    <source>
        <dbReference type="ARBA" id="ARBA00023163"/>
    </source>
</evidence>
<dbReference type="Proteomes" id="UP001293254">
    <property type="component" value="Unassembled WGS sequence"/>
</dbReference>
<feature type="domain" description="NAC" evidence="5">
    <location>
        <begin position="7"/>
        <end position="169"/>
    </location>
</feature>
<dbReference type="GO" id="GO:0003677">
    <property type="term" value="F:DNA binding"/>
    <property type="evidence" value="ECO:0007669"/>
    <property type="project" value="UniProtKB-KW"/>
</dbReference>
<keyword evidence="7" id="KW-1185">Reference proteome</keyword>
<keyword evidence="1" id="KW-0805">Transcription regulation</keyword>
<dbReference type="SUPFAM" id="SSF101941">
    <property type="entry name" value="NAC domain"/>
    <property type="match status" value="1"/>
</dbReference>
<accession>A0AAE1YW32</accession>
<evidence type="ECO:0000313" key="6">
    <source>
        <dbReference type="EMBL" id="KAK4436798.1"/>
    </source>
</evidence>
<evidence type="ECO:0000313" key="7">
    <source>
        <dbReference type="Proteomes" id="UP001293254"/>
    </source>
</evidence>
<dbReference type="GO" id="GO:0006355">
    <property type="term" value="P:regulation of DNA-templated transcription"/>
    <property type="evidence" value="ECO:0007669"/>
    <property type="project" value="InterPro"/>
</dbReference>
<reference evidence="6" key="2">
    <citation type="journal article" date="2024" name="Plant">
        <title>Genomic evolution and insights into agronomic trait innovations of Sesamum species.</title>
        <authorList>
            <person name="Miao H."/>
            <person name="Wang L."/>
            <person name="Qu L."/>
            <person name="Liu H."/>
            <person name="Sun Y."/>
            <person name="Le M."/>
            <person name="Wang Q."/>
            <person name="Wei S."/>
            <person name="Zheng Y."/>
            <person name="Lin W."/>
            <person name="Duan Y."/>
            <person name="Cao H."/>
            <person name="Xiong S."/>
            <person name="Wang X."/>
            <person name="Wei L."/>
            <person name="Li C."/>
            <person name="Ma Q."/>
            <person name="Ju M."/>
            <person name="Zhao R."/>
            <person name="Li G."/>
            <person name="Mu C."/>
            <person name="Tian Q."/>
            <person name="Mei H."/>
            <person name="Zhang T."/>
            <person name="Gao T."/>
            <person name="Zhang H."/>
        </authorList>
    </citation>
    <scope>NUCLEOTIDE SEQUENCE</scope>
    <source>
        <strain evidence="6">3651</strain>
    </source>
</reference>
<keyword evidence="3" id="KW-0804">Transcription</keyword>
<dbReference type="Pfam" id="PF02365">
    <property type="entry name" value="NAM"/>
    <property type="match status" value="1"/>
</dbReference>
<evidence type="ECO:0000259" key="5">
    <source>
        <dbReference type="PROSITE" id="PS51005"/>
    </source>
</evidence>
<evidence type="ECO:0000256" key="4">
    <source>
        <dbReference type="ARBA" id="ARBA00023242"/>
    </source>
</evidence>
<organism evidence="6 7">
    <name type="scientific">Sesamum alatum</name>
    <dbReference type="NCBI Taxonomy" id="300844"/>
    <lineage>
        <taxon>Eukaryota</taxon>
        <taxon>Viridiplantae</taxon>
        <taxon>Streptophyta</taxon>
        <taxon>Embryophyta</taxon>
        <taxon>Tracheophyta</taxon>
        <taxon>Spermatophyta</taxon>
        <taxon>Magnoliopsida</taxon>
        <taxon>eudicotyledons</taxon>
        <taxon>Gunneridae</taxon>
        <taxon>Pentapetalae</taxon>
        <taxon>asterids</taxon>
        <taxon>lamiids</taxon>
        <taxon>Lamiales</taxon>
        <taxon>Pedaliaceae</taxon>
        <taxon>Sesamum</taxon>
    </lineage>
</organism>
<dbReference type="EMBL" id="JACGWO010000001">
    <property type="protein sequence ID" value="KAK4436798.1"/>
    <property type="molecule type" value="Genomic_DNA"/>
</dbReference>
<gene>
    <name evidence="6" type="ORF">Salat_0013700</name>
</gene>
<dbReference type="PANTHER" id="PTHR31719">
    <property type="entry name" value="NAC TRANSCRIPTION FACTOR 56"/>
    <property type="match status" value="1"/>
</dbReference>
<comment type="caution">
    <text evidence="6">The sequence shown here is derived from an EMBL/GenBank/DDBJ whole genome shotgun (WGS) entry which is preliminary data.</text>
</comment>
<dbReference type="GO" id="GO:0048731">
    <property type="term" value="P:system development"/>
    <property type="evidence" value="ECO:0007669"/>
    <property type="project" value="TreeGrafter"/>
</dbReference>
<sequence length="398" mass="44126">MMIETMIPPGFHFAPTDQELISFYLSRKAMGLNLPWNPVLEKTLYGENADPWDVFADVQWDTSVNGCKNVKSVIYVFTKLFKVNDGKTRIARTAGCGKWDGQTGAKNICNNSGELIGHMKMFTFTVKNTPRHGTNQRHHWIMHEYSLAGVSLNCELLYKDYVICRITRSSKGKSPQQPTMLTSVLGECSNSCGEINESSNDNELGKKRSGEQLQEVECQKKQKNEPEGRSTYVGHSGDDNFAWTSDSGYANAVPLQQLPAPVEGCLMPQHDQTDEPLFDLSFSQVPDDNHIASTSENVGGAPLQQPHMPVEGCLMPQHDQTDEPLFDLSFSQVPDDNYIASTSADVGGAPLQQPPMPVDGCNLMPQHDHTNGRECSYHEDESWLDVLLANCTNGDGFC</sequence>
<dbReference type="PANTHER" id="PTHR31719:SF164">
    <property type="entry name" value="NAC DOMAIN-CONTAINING PROTEIN"/>
    <property type="match status" value="1"/>
</dbReference>
<dbReference type="InterPro" id="IPR036093">
    <property type="entry name" value="NAC_dom_sf"/>
</dbReference>
<keyword evidence="2" id="KW-0238">DNA-binding</keyword>
<evidence type="ECO:0000256" key="1">
    <source>
        <dbReference type="ARBA" id="ARBA00023015"/>
    </source>
</evidence>
<keyword evidence="4" id="KW-0539">Nucleus</keyword>
<dbReference type="Gene3D" id="2.170.150.80">
    <property type="entry name" value="NAC domain"/>
    <property type="match status" value="1"/>
</dbReference>
<reference evidence="6" key="1">
    <citation type="submission" date="2020-06" db="EMBL/GenBank/DDBJ databases">
        <authorList>
            <person name="Li T."/>
            <person name="Hu X."/>
            <person name="Zhang T."/>
            <person name="Song X."/>
            <person name="Zhang H."/>
            <person name="Dai N."/>
            <person name="Sheng W."/>
            <person name="Hou X."/>
            <person name="Wei L."/>
        </authorList>
    </citation>
    <scope>NUCLEOTIDE SEQUENCE</scope>
    <source>
        <strain evidence="6">3651</strain>
        <tissue evidence="6">Leaf</tissue>
    </source>
</reference>
<dbReference type="AlphaFoldDB" id="A0AAE1YW32"/>
<proteinExistence type="predicted"/>
<dbReference type="PROSITE" id="PS51005">
    <property type="entry name" value="NAC"/>
    <property type="match status" value="1"/>
</dbReference>
<evidence type="ECO:0000256" key="2">
    <source>
        <dbReference type="ARBA" id="ARBA00023125"/>
    </source>
</evidence>